<dbReference type="InterPro" id="IPR012902">
    <property type="entry name" value="N_methyl_site"/>
</dbReference>
<dbReference type="RefSeq" id="WP_235588909.1">
    <property type="nucleotide sequence ID" value="NZ_CP014226.1"/>
</dbReference>
<dbReference type="PATRIC" id="fig|507626.3.peg.175"/>
<dbReference type="KEGG" id="hco:LOKO_00180"/>
<gene>
    <name evidence="2" type="ORF">LOKO_00180</name>
</gene>
<feature type="transmembrane region" description="Helical" evidence="1">
    <location>
        <begin position="12"/>
        <end position="32"/>
    </location>
</feature>
<accession>A0A0X8HAW4</accession>
<evidence type="ECO:0008006" key="4">
    <source>
        <dbReference type="Google" id="ProtNLM"/>
    </source>
</evidence>
<protein>
    <recommendedName>
        <fullName evidence="4">Type IV pilus modification protein PilV</fullName>
    </recommendedName>
</protein>
<dbReference type="InterPro" id="IPR013362">
    <property type="entry name" value="Pilus_4_PilV"/>
</dbReference>
<organism evidence="2 3">
    <name type="scientific">Halomonas chromatireducens</name>
    <dbReference type="NCBI Taxonomy" id="507626"/>
    <lineage>
        <taxon>Bacteria</taxon>
        <taxon>Pseudomonadati</taxon>
        <taxon>Pseudomonadota</taxon>
        <taxon>Gammaproteobacteria</taxon>
        <taxon>Oceanospirillales</taxon>
        <taxon>Halomonadaceae</taxon>
        <taxon>Halomonas</taxon>
    </lineage>
</organism>
<name>A0A0X8HAW4_9GAMM</name>
<dbReference type="Pfam" id="PF07963">
    <property type="entry name" value="N_methyl"/>
    <property type="match status" value="1"/>
</dbReference>
<evidence type="ECO:0000256" key="1">
    <source>
        <dbReference type="SAM" id="Phobius"/>
    </source>
</evidence>
<dbReference type="NCBIfam" id="TIGR02523">
    <property type="entry name" value="type_IV_pilV"/>
    <property type="match status" value="1"/>
</dbReference>
<evidence type="ECO:0000313" key="2">
    <source>
        <dbReference type="EMBL" id="AMC99277.1"/>
    </source>
</evidence>
<dbReference type="EMBL" id="CP014226">
    <property type="protein sequence ID" value="AMC99277.1"/>
    <property type="molecule type" value="Genomic_DNA"/>
</dbReference>
<proteinExistence type="predicted"/>
<dbReference type="STRING" id="507626.LOKO_00180"/>
<keyword evidence="3" id="KW-1185">Reference proteome</keyword>
<keyword evidence="1" id="KW-0472">Membrane</keyword>
<reference evidence="2 3" key="1">
    <citation type="journal article" date="2016" name="Genome Announc.">
        <title>Draft Genome Sequence of 'Halomonas chromatireducens' Strain AGD 8-3, a Haloalkaliphilic Chromate- and Selenite-Reducing Gammaproteobacterium.</title>
        <authorList>
            <person name="Sharko F.S."/>
            <person name="Shapovalova A.A."/>
            <person name="Tsygankova S.V."/>
            <person name="Komova A.V."/>
            <person name="Boulygina E.S."/>
            <person name="Teslyuk A.B."/>
            <person name="Gotovtsev P.M."/>
            <person name="Namsaraev Z.B."/>
            <person name="Khijniak T.V."/>
            <person name="Nedoluzhko A.V."/>
            <person name="Vasilov R.G."/>
        </authorList>
    </citation>
    <scope>NUCLEOTIDE SEQUENCE [LARGE SCALE GENOMIC DNA]</scope>
    <source>
        <strain evidence="2 3">AGD 8-3</strain>
    </source>
</reference>
<keyword evidence="1" id="KW-1133">Transmembrane helix</keyword>
<dbReference type="AlphaFoldDB" id="A0A0X8HAW4"/>
<sequence>MNIKFRKNGFTLIEALIALVVLSIGLLGVAAMQLKALQSAHMGYQRAVASLAAQDAVEWLWAGLTEDANNNYYCPEEDVVNDGGWHDAWGKFLPGLNGSPVSSPSADCVYQITVSWDEGRYEDEGNPVFLYTARLLGTPSGGE</sequence>
<dbReference type="Proteomes" id="UP000063387">
    <property type="component" value="Chromosome"/>
</dbReference>
<evidence type="ECO:0000313" key="3">
    <source>
        <dbReference type="Proteomes" id="UP000063387"/>
    </source>
</evidence>
<reference evidence="2 3" key="2">
    <citation type="submission" date="2016-02" db="EMBL/GenBank/DDBJ databases">
        <authorList>
            <person name="Wen L."/>
            <person name="He K."/>
            <person name="Yang H."/>
        </authorList>
    </citation>
    <scope>NUCLEOTIDE SEQUENCE [LARGE SCALE GENOMIC DNA]</scope>
    <source>
        <strain evidence="2 3">AGD 8-3</strain>
    </source>
</reference>
<dbReference type="NCBIfam" id="TIGR02532">
    <property type="entry name" value="IV_pilin_GFxxxE"/>
    <property type="match status" value="1"/>
</dbReference>
<keyword evidence="1" id="KW-0812">Transmembrane</keyword>